<evidence type="ECO:0000313" key="5">
    <source>
        <dbReference type="EMBL" id="HDK38491.1"/>
    </source>
</evidence>
<dbReference type="GO" id="GO:0000287">
    <property type="term" value="F:magnesium ion binding"/>
    <property type="evidence" value="ECO:0007669"/>
    <property type="project" value="InterPro"/>
</dbReference>
<dbReference type="GO" id="GO:0006015">
    <property type="term" value="P:5-phosphoribose 1-diphosphate biosynthetic process"/>
    <property type="evidence" value="ECO:0007669"/>
    <property type="project" value="TreeGrafter"/>
</dbReference>
<dbReference type="AlphaFoldDB" id="A0A831K4A6"/>
<dbReference type="Pfam" id="PF13793">
    <property type="entry name" value="Pribosyltran_N"/>
    <property type="match status" value="1"/>
</dbReference>
<dbReference type="InterPro" id="IPR005946">
    <property type="entry name" value="Rib-P_diPkinase"/>
</dbReference>
<comment type="caution">
    <text evidence="5">The sequence shown here is derived from an EMBL/GenBank/DDBJ whole genome shotgun (WGS) entry which is preliminary data.</text>
</comment>
<dbReference type="SMART" id="SM01400">
    <property type="entry name" value="Pribosyltran_N"/>
    <property type="match status" value="1"/>
</dbReference>
<dbReference type="PANTHER" id="PTHR10210:SF41">
    <property type="entry name" value="RIBOSE-PHOSPHATE PYROPHOSPHOKINASE 1, CHLOROPLASTIC"/>
    <property type="match status" value="1"/>
</dbReference>
<evidence type="ECO:0000259" key="3">
    <source>
        <dbReference type="Pfam" id="PF00156"/>
    </source>
</evidence>
<feature type="domain" description="Phosphoribosyltransferase" evidence="3">
    <location>
        <begin position="161"/>
        <end position="255"/>
    </location>
</feature>
<organism evidence="5">
    <name type="scientific">Thiolapillus brandeum</name>
    <dbReference type="NCBI Taxonomy" id="1076588"/>
    <lineage>
        <taxon>Bacteria</taxon>
        <taxon>Pseudomonadati</taxon>
        <taxon>Pseudomonadota</taxon>
        <taxon>Gammaproteobacteria</taxon>
        <taxon>Chromatiales</taxon>
        <taxon>Sedimenticolaceae</taxon>
        <taxon>Thiolapillus</taxon>
    </lineage>
</organism>
<dbReference type="GO" id="GO:0006164">
    <property type="term" value="P:purine nucleotide biosynthetic process"/>
    <property type="evidence" value="ECO:0007669"/>
    <property type="project" value="TreeGrafter"/>
</dbReference>
<dbReference type="SUPFAM" id="SSF53271">
    <property type="entry name" value="PRTase-like"/>
    <property type="match status" value="2"/>
</dbReference>
<evidence type="ECO:0000259" key="4">
    <source>
        <dbReference type="Pfam" id="PF13793"/>
    </source>
</evidence>
<sequence length="297" mass="32476">MNIPDSDKDKTLLIGFPEYETQAQALAKAASLPYATVDLHHFPDGESKLLLPTDLPEQVILCRSLDRPNDKLVELILAAAGIRNLGAKTVSLVAPYLCYMRQDKAFHPGEIVSQKIIGKCLANYFDGVLTVDAHLHRVHDLADAIPVQRAINITATNPMAHFMQQHVERPYLLGPDGESVQWVSDIAAHYQMDYGVAQKERYGDRQVKVNIPVGDYGGRNIVLVDDVASTGKTLLEAAKGLQKYKPASISVLVTHALFVDDAIPQLKKAGIGNIWSCDSIPHPSNAISLAEILADNL</sequence>
<keyword evidence="1 2" id="KW-0545">Nucleotide biosynthesis</keyword>
<keyword evidence="5" id="KW-0808">Transferase</keyword>
<dbReference type="Pfam" id="PF00156">
    <property type="entry name" value="Pribosyltran"/>
    <property type="match status" value="1"/>
</dbReference>
<protein>
    <submittedName>
        <fullName evidence="5">Ribose-phosphate diphosphokinase</fullName>
        <ecNumber evidence="5">2.7.6.1</ecNumber>
    </submittedName>
</protein>
<dbReference type="Proteomes" id="UP000885822">
    <property type="component" value="Unassembled WGS sequence"/>
</dbReference>
<dbReference type="EMBL" id="DRCV01000251">
    <property type="protein sequence ID" value="HDK38491.1"/>
    <property type="molecule type" value="Genomic_DNA"/>
</dbReference>
<dbReference type="InterPro" id="IPR029057">
    <property type="entry name" value="PRTase-like"/>
</dbReference>
<dbReference type="GO" id="GO:0004749">
    <property type="term" value="F:ribose phosphate diphosphokinase activity"/>
    <property type="evidence" value="ECO:0007669"/>
    <property type="project" value="UniProtKB-EC"/>
</dbReference>
<dbReference type="GO" id="GO:0002189">
    <property type="term" value="C:ribose phosphate diphosphokinase complex"/>
    <property type="evidence" value="ECO:0007669"/>
    <property type="project" value="TreeGrafter"/>
</dbReference>
<evidence type="ECO:0000256" key="1">
    <source>
        <dbReference type="ARBA" id="ARBA00022727"/>
    </source>
</evidence>
<dbReference type="InterPro" id="IPR000836">
    <property type="entry name" value="PRTase_dom"/>
</dbReference>
<dbReference type="NCBIfam" id="NF005537">
    <property type="entry name" value="PRK07199.1"/>
    <property type="match status" value="1"/>
</dbReference>
<dbReference type="NCBIfam" id="TIGR01251">
    <property type="entry name" value="ribP_PPkin"/>
    <property type="match status" value="1"/>
</dbReference>
<evidence type="ECO:0000256" key="2">
    <source>
        <dbReference type="RuleBase" id="RU004324"/>
    </source>
</evidence>
<name>A0A831K4A6_9GAMM</name>
<dbReference type="PANTHER" id="PTHR10210">
    <property type="entry name" value="RIBOSE-PHOSPHATE DIPHOSPHOKINASE FAMILY MEMBER"/>
    <property type="match status" value="1"/>
</dbReference>
<dbReference type="CDD" id="cd06223">
    <property type="entry name" value="PRTases_typeI"/>
    <property type="match status" value="1"/>
</dbReference>
<dbReference type="GO" id="GO:0005737">
    <property type="term" value="C:cytoplasm"/>
    <property type="evidence" value="ECO:0007669"/>
    <property type="project" value="TreeGrafter"/>
</dbReference>
<gene>
    <name evidence="5" type="primary">prs</name>
    <name evidence="5" type="ORF">ENG92_05695</name>
</gene>
<accession>A0A831K4A6</accession>
<proteinExistence type="inferred from homology"/>
<dbReference type="InterPro" id="IPR029099">
    <property type="entry name" value="Pribosyltran_N"/>
</dbReference>
<dbReference type="EC" id="2.7.6.1" evidence="5"/>
<feature type="domain" description="Ribose-phosphate pyrophosphokinase N-terminal" evidence="4">
    <location>
        <begin position="20"/>
        <end position="122"/>
    </location>
</feature>
<dbReference type="Gene3D" id="3.40.50.2020">
    <property type="match status" value="2"/>
</dbReference>
<comment type="similarity">
    <text evidence="2">Belongs to the ribose-phosphate pyrophosphokinase family.</text>
</comment>
<reference evidence="5" key="1">
    <citation type="journal article" date="2020" name="mSystems">
        <title>Genome- and Community-Level Interaction Insights into Carbon Utilization and Element Cycling Functions of Hydrothermarchaeota in Hydrothermal Sediment.</title>
        <authorList>
            <person name="Zhou Z."/>
            <person name="Liu Y."/>
            <person name="Xu W."/>
            <person name="Pan J."/>
            <person name="Luo Z.H."/>
            <person name="Li M."/>
        </authorList>
    </citation>
    <scope>NUCLEOTIDE SEQUENCE [LARGE SCALE GENOMIC DNA]</scope>
    <source>
        <strain evidence="5">HyVt-26</strain>
    </source>
</reference>